<keyword evidence="3 9" id="KW-0813">Transport</keyword>
<keyword evidence="5 9" id="KW-0812">Transmembrane</keyword>
<evidence type="ECO:0000256" key="9">
    <source>
        <dbReference type="RuleBase" id="RU363032"/>
    </source>
</evidence>
<dbReference type="SUPFAM" id="SSF161098">
    <property type="entry name" value="MetI-like"/>
    <property type="match status" value="2"/>
</dbReference>
<evidence type="ECO:0000256" key="4">
    <source>
        <dbReference type="ARBA" id="ARBA00022475"/>
    </source>
</evidence>
<feature type="transmembrane region" description="Helical" evidence="9">
    <location>
        <begin position="261"/>
        <end position="280"/>
    </location>
</feature>
<comment type="subcellular location">
    <subcellularLocation>
        <location evidence="1">Cell inner membrane</location>
        <topology evidence="1">Multi-pass membrane protein</topology>
    </subcellularLocation>
    <subcellularLocation>
        <location evidence="9">Cell membrane</location>
        <topology evidence="9">Multi-pass membrane protein</topology>
    </subcellularLocation>
</comment>
<accession>A0ABU9T3W4</accession>
<dbReference type="InterPro" id="IPR043429">
    <property type="entry name" value="ArtM/GltK/GlnP/TcyL/YhdX-like"/>
</dbReference>
<dbReference type="NCBIfam" id="TIGR01726">
    <property type="entry name" value="HEQRo_perm_3TM"/>
    <property type="match status" value="1"/>
</dbReference>
<evidence type="ECO:0000256" key="1">
    <source>
        <dbReference type="ARBA" id="ARBA00004429"/>
    </source>
</evidence>
<dbReference type="InterPro" id="IPR035906">
    <property type="entry name" value="MetI-like_sf"/>
</dbReference>
<evidence type="ECO:0000256" key="8">
    <source>
        <dbReference type="ARBA" id="ARBA00023136"/>
    </source>
</evidence>
<evidence type="ECO:0000256" key="6">
    <source>
        <dbReference type="ARBA" id="ARBA00022970"/>
    </source>
</evidence>
<evidence type="ECO:0000256" key="3">
    <source>
        <dbReference type="ARBA" id="ARBA00022448"/>
    </source>
</evidence>
<dbReference type="EMBL" id="JBBMQO010000002">
    <property type="protein sequence ID" value="MEM5500814.1"/>
    <property type="molecule type" value="Genomic_DNA"/>
</dbReference>
<dbReference type="PROSITE" id="PS50928">
    <property type="entry name" value="ABC_TM1"/>
    <property type="match status" value="1"/>
</dbReference>
<dbReference type="InterPro" id="IPR000515">
    <property type="entry name" value="MetI-like"/>
</dbReference>
<protein>
    <submittedName>
        <fullName evidence="11">Amino acid ABC transporter permease</fullName>
    </submittedName>
</protein>
<evidence type="ECO:0000256" key="7">
    <source>
        <dbReference type="ARBA" id="ARBA00022989"/>
    </source>
</evidence>
<dbReference type="Proteomes" id="UP001477870">
    <property type="component" value="Unassembled WGS sequence"/>
</dbReference>
<gene>
    <name evidence="11" type="ORF">WNY59_04350</name>
</gene>
<sequence>MNNDSNAQSSKASLLYDPVARSIFFQCLTVAIVAWLVYAGVNNAITNLEKANVASGFGFLTDRAGFDISQSLIEYTNDSSYLRAFYVGLTNTLLVSALGIFFATIIGFSVGIGRLSKNYLVRKICMIYVETLRNIPLLLQLLFWYKAVLGVLPNVRDAMQVGDIFLSNRGLAIPKFIPEAGASAILWAVIIGVIAAVIVGKWAKRRQMATGQQFPTIMVGFALIVGLPLLALVVTGFPFTIENPKLGGFNFNGGSVVLPEFVALLLGLSLYTASFIAEIVRSGILAVSKGQTEAAYALGVRPNITMRKVIVPQAMRVVIPPLTSQYLNLTKNSSLAVAIGYPDLVAVFSGTVLNQTGQAVEVVLMTMLVYLAISLITSTFMNWFNSRVSLVER</sequence>
<feature type="transmembrane region" description="Helical" evidence="9">
    <location>
        <begin position="215"/>
        <end position="241"/>
    </location>
</feature>
<dbReference type="InterPro" id="IPR010065">
    <property type="entry name" value="AA_ABC_transptr_permease_3TM"/>
</dbReference>
<keyword evidence="4" id="KW-1003">Cell membrane</keyword>
<feature type="transmembrane region" description="Helical" evidence="9">
    <location>
        <begin position="23"/>
        <end position="41"/>
    </location>
</feature>
<dbReference type="Pfam" id="PF00528">
    <property type="entry name" value="BPD_transp_1"/>
    <property type="match status" value="1"/>
</dbReference>
<evidence type="ECO:0000313" key="11">
    <source>
        <dbReference type="EMBL" id="MEM5500814.1"/>
    </source>
</evidence>
<dbReference type="CDD" id="cd06261">
    <property type="entry name" value="TM_PBP2"/>
    <property type="match status" value="1"/>
</dbReference>
<keyword evidence="6" id="KW-0029">Amino-acid transport</keyword>
<evidence type="ECO:0000259" key="10">
    <source>
        <dbReference type="PROSITE" id="PS50928"/>
    </source>
</evidence>
<dbReference type="RefSeq" id="WP_018687775.1">
    <property type="nucleotide sequence ID" value="NZ_JBBMQO010000002.1"/>
</dbReference>
<feature type="transmembrane region" description="Helical" evidence="9">
    <location>
        <begin position="84"/>
        <end position="112"/>
    </location>
</feature>
<reference evidence="11 12" key="1">
    <citation type="submission" date="2024-03" db="EMBL/GenBank/DDBJ databases">
        <title>Community enrichment and isolation of bacterial strains for fucoidan degradation.</title>
        <authorList>
            <person name="Sichert A."/>
        </authorList>
    </citation>
    <scope>NUCLEOTIDE SEQUENCE [LARGE SCALE GENOMIC DNA]</scope>
    <source>
        <strain evidence="11 12">AS62</strain>
    </source>
</reference>
<feature type="domain" description="ABC transmembrane type-1" evidence="10">
    <location>
        <begin position="89"/>
        <end position="377"/>
    </location>
</feature>
<keyword evidence="7 9" id="KW-1133">Transmembrane helix</keyword>
<comment type="similarity">
    <text evidence="2">Belongs to the binding-protein-dependent transport system permease family. HisMQ subfamily.</text>
</comment>
<feature type="transmembrane region" description="Helical" evidence="9">
    <location>
        <begin position="362"/>
        <end position="384"/>
    </location>
</feature>
<feature type="transmembrane region" description="Helical" evidence="9">
    <location>
        <begin position="124"/>
        <end position="145"/>
    </location>
</feature>
<feature type="transmembrane region" description="Helical" evidence="9">
    <location>
        <begin position="184"/>
        <end position="203"/>
    </location>
</feature>
<comment type="caution">
    <text evidence="11">The sequence shown here is derived from an EMBL/GenBank/DDBJ whole genome shotgun (WGS) entry which is preliminary data.</text>
</comment>
<evidence type="ECO:0000313" key="12">
    <source>
        <dbReference type="Proteomes" id="UP001477870"/>
    </source>
</evidence>
<evidence type="ECO:0000256" key="5">
    <source>
        <dbReference type="ARBA" id="ARBA00022692"/>
    </source>
</evidence>
<dbReference type="PANTHER" id="PTHR30614:SF37">
    <property type="entry name" value="AMINO-ACID ABC TRANSPORTER PERMEASE PROTEIN YHDX-RELATED"/>
    <property type="match status" value="1"/>
</dbReference>
<keyword evidence="8 9" id="KW-0472">Membrane</keyword>
<evidence type="ECO:0000256" key="2">
    <source>
        <dbReference type="ARBA" id="ARBA00010072"/>
    </source>
</evidence>
<name>A0ABU9T3W4_9HYPH</name>
<dbReference type="Gene3D" id="1.10.3720.10">
    <property type="entry name" value="MetI-like"/>
    <property type="match status" value="2"/>
</dbReference>
<dbReference type="PANTHER" id="PTHR30614">
    <property type="entry name" value="MEMBRANE COMPONENT OF AMINO ACID ABC TRANSPORTER"/>
    <property type="match status" value="1"/>
</dbReference>
<proteinExistence type="inferred from homology"/>
<organism evidence="11 12">
    <name type="scientific">Ahrensia kielensis</name>
    <dbReference type="NCBI Taxonomy" id="76980"/>
    <lineage>
        <taxon>Bacteria</taxon>
        <taxon>Pseudomonadati</taxon>
        <taxon>Pseudomonadota</taxon>
        <taxon>Alphaproteobacteria</taxon>
        <taxon>Hyphomicrobiales</taxon>
        <taxon>Ahrensiaceae</taxon>
        <taxon>Ahrensia</taxon>
    </lineage>
</organism>
<keyword evidence="12" id="KW-1185">Reference proteome</keyword>